<protein>
    <submittedName>
        <fullName evidence="2">Chitinase</fullName>
    </submittedName>
</protein>
<dbReference type="Gene3D" id="1.10.101.10">
    <property type="entry name" value="PGBD-like superfamily/PGBD"/>
    <property type="match status" value="1"/>
</dbReference>
<evidence type="ECO:0000313" key="3">
    <source>
        <dbReference type="Proteomes" id="UP001180453"/>
    </source>
</evidence>
<dbReference type="InterPro" id="IPR000726">
    <property type="entry name" value="Glyco_hydro_19_cat"/>
</dbReference>
<dbReference type="Gene3D" id="1.10.530.10">
    <property type="match status" value="1"/>
</dbReference>
<dbReference type="InterPro" id="IPR023346">
    <property type="entry name" value="Lysozyme-like_dom_sf"/>
</dbReference>
<dbReference type="RefSeq" id="WP_310262672.1">
    <property type="nucleotide sequence ID" value="NZ_JAVDXU010000001.1"/>
</dbReference>
<sequence length="262" mass="28216">MCIAKSVGLGARNDVADVRIVQVLLNMNSEAWSGAAMKQLGVDGQIGPNTIDAIRAFETQAMGLSESDGLVTPGDATMARLLAGLPPGATKEKLGIVMPRAMPKRIDLYFEPLVKGMTRYGIDTPRQIAHFIAQLAHESGSLLYSEELASGSAYEGRTDLGNSQPGDGVRFKGRGLIQLTGRNNYQQYSKFTGVDYVSDPTKVALDPFACVDVACWFWKDRNIGPLAEADDAKAVTKRINGGYNGLDDRLEHLARAKALLGL</sequence>
<feature type="domain" description="Glycoside hydrolase family 19 catalytic" evidence="1">
    <location>
        <begin position="128"/>
        <end position="219"/>
    </location>
</feature>
<dbReference type="InterPro" id="IPR036366">
    <property type="entry name" value="PGBDSf"/>
</dbReference>
<dbReference type="SUPFAM" id="SSF53955">
    <property type="entry name" value="Lysozyme-like"/>
    <property type="match status" value="1"/>
</dbReference>
<dbReference type="Pfam" id="PF00182">
    <property type="entry name" value="Glyco_hydro_19"/>
    <property type="match status" value="1"/>
</dbReference>
<comment type="caution">
    <text evidence="2">The sequence shown here is derived from an EMBL/GenBank/DDBJ whole genome shotgun (WGS) entry which is preliminary data.</text>
</comment>
<organism evidence="2 3">
    <name type="scientific">Roseateles saccharophilus</name>
    <name type="common">Pseudomonas saccharophila</name>
    <dbReference type="NCBI Taxonomy" id="304"/>
    <lineage>
        <taxon>Bacteria</taxon>
        <taxon>Pseudomonadati</taxon>
        <taxon>Pseudomonadota</taxon>
        <taxon>Betaproteobacteria</taxon>
        <taxon>Burkholderiales</taxon>
        <taxon>Sphaerotilaceae</taxon>
        <taxon>Roseateles</taxon>
    </lineage>
</organism>
<dbReference type="InterPro" id="IPR052354">
    <property type="entry name" value="Cell_Wall_Dynamics_Protein"/>
</dbReference>
<name>A0ABU1YIQ7_ROSSA</name>
<reference evidence="2 3" key="1">
    <citation type="submission" date="2023-07" db="EMBL/GenBank/DDBJ databases">
        <title>Sorghum-associated microbial communities from plants grown in Nebraska, USA.</title>
        <authorList>
            <person name="Schachtman D."/>
        </authorList>
    </citation>
    <scope>NUCLEOTIDE SEQUENCE [LARGE SCALE GENOMIC DNA]</scope>
    <source>
        <strain evidence="2 3">BE314</strain>
    </source>
</reference>
<dbReference type="EMBL" id="JAVDXU010000001">
    <property type="protein sequence ID" value="MDR7268718.1"/>
    <property type="molecule type" value="Genomic_DNA"/>
</dbReference>
<keyword evidence="3" id="KW-1185">Reference proteome</keyword>
<proteinExistence type="predicted"/>
<evidence type="ECO:0000259" key="1">
    <source>
        <dbReference type="Pfam" id="PF00182"/>
    </source>
</evidence>
<dbReference type="Proteomes" id="UP001180453">
    <property type="component" value="Unassembled WGS sequence"/>
</dbReference>
<evidence type="ECO:0000313" key="2">
    <source>
        <dbReference type="EMBL" id="MDR7268718.1"/>
    </source>
</evidence>
<gene>
    <name evidence="2" type="ORF">J2X20_001347</name>
</gene>
<dbReference type="PANTHER" id="PTHR34408">
    <property type="entry name" value="FAMILY PROTEIN, PUTATIVE-RELATED"/>
    <property type="match status" value="1"/>
</dbReference>
<accession>A0ABU1YIQ7</accession>